<evidence type="ECO:0000259" key="3">
    <source>
        <dbReference type="Pfam" id="PF00149"/>
    </source>
</evidence>
<organism evidence="5 6">
    <name type="scientific">Gracilibacillus oryzae</name>
    <dbReference type="NCBI Taxonomy" id="1672701"/>
    <lineage>
        <taxon>Bacteria</taxon>
        <taxon>Bacillati</taxon>
        <taxon>Bacillota</taxon>
        <taxon>Bacilli</taxon>
        <taxon>Bacillales</taxon>
        <taxon>Bacillaceae</taxon>
        <taxon>Gracilibacillus</taxon>
    </lineage>
</organism>
<keyword evidence="1" id="KW-0732">Signal</keyword>
<dbReference type="Gene3D" id="3.90.780.10">
    <property type="entry name" value="5'-Nucleotidase, C-terminal domain"/>
    <property type="match status" value="1"/>
</dbReference>
<evidence type="ECO:0000313" key="5">
    <source>
        <dbReference type="EMBL" id="KAB8131786.1"/>
    </source>
</evidence>
<dbReference type="PANTHER" id="PTHR11575:SF24">
    <property type="entry name" value="5'-NUCLEOTIDASE"/>
    <property type="match status" value="1"/>
</dbReference>
<dbReference type="SUPFAM" id="SSF55816">
    <property type="entry name" value="5'-nucleotidase (syn. UDP-sugar hydrolase), C-terminal domain"/>
    <property type="match status" value="1"/>
</dbReference>
<dbReference type="Gene3D" id="3.60.21.10">
    <property type="match status" value="1"/>
</dbReference>
<dbReference type="GO" id="GO:0009166">
    <property type="term" value="P:nucleotide catabolic process"/>
    <property type="evidence" value="ECO:0007669"/>
    <property type="project" value="InterPro"/>
</dbReference>
<keyword evidence="2" id="KW-0378">Hydrolase</keyword>
<comment type="similarity">
    <text evidence="2">Belongs to the 5'-nucleotidase family.</text>
</comment>
<dbReference type="InterPro" id="IPR006179">
    <property type="entry name" value="5_nucleotidase/apyrase"/>
</dbReference>
<name>A0A7C8GSK9_9BACI</name>
<dbReference type="InterPro" id="IPR004843">
    <property type="entry name" value="Calcineurin-like_PHP"/>
</dbReference>
<dbReference type="GO" id="GO:0000166">
    <property type="term" value="F:nucleotide binding"/>
    <property type="evidence" value="ECO:0007669"/>
    <property type="project" value="UniProtKB-KW"/>
</dbReference>
<gene>
    <name evidence="5" type="ORF">F9U64_13050</name>
</gene>
<reference evidence="5 6" key="1">
    <citation type="submission" date="2019-10" db="EMBL/GenBank/DDBJ databases">
        <title>Gracilibacillus sp. nov. isolated from rice seeds.</title>
        <authorList>
            <person name="He S."/>
        </authorList>
    </citation>
    <scope>NUCLEOTIDE SEQUENCE [LARGE SCALE GENOMIC DNA]</scope>
    <source>
        <strain evidence="5 6">TD8</strain>
    </source>
</reference>
<dbReference type="AlphaFoldDB" id="A0A7C8GSK9"/>
<dbReference type="RefSeq" id="WP_153404175.1">
    <property type="nucleotide sequence ID" value="NZ_ML762432.1"/>
</dbReference>
<evidence type="ECO:0000256" key="2">
    <source>
        <dbReference type="RuleBase" id="RU362119"/>
    </source>
</evidence>
<dbReference type="PRINTS" id="PR01607">
    <property type="entry name" value="APYRASEFAMLY"/>
</dbReference>
<dbReference type="Pfam" id="PF02872">
    <property type="entry name" value="5_nucleotid_C"/>
    <property type="match status" value="1"/>
</dbReference>
<evidence type="ECO:0000259" key="4">
    <source>
        <dbReference type="Pfam" id="PF02872"/>
    </source>
</evidence>
<dbReference type="CDD" id="cd00845">
    <property type="entry name" value="MPP_UshA_N_like"/>
    <property type="match status" value="1"/>
</dbReference>
<dbReference type="InterPro" id="IPR029052">
    <property type="entry name" value="Metallo-depent_PP-like"/>
</dbReference>
<proteinExistence type="inferred from homology"/>
<dbReference type="OrthoDB" id="9793179at2"/>
<dbReference type="Proteomes" id="UP000480246">
    <property type="component" value="Unassembled WGS sequence"/>
</dbReference>
<feature type="domain" description="5'-Nucleotidase C-terminal" evidence="4">
    <location>
        <begin position="288"/>
        <end position="427"/>
    </location>
</feature>
<protein>
    <submittedName>
        <fullName evidence="5">Bifunctional metallophosphatase/5'-nucleotidase</fullName>
    </submittedName>
</protein>
<keyword evidence="2" id="KW-0547">Nucleotide-binding</keyword>
<dbReference type="InterPro" id="IPR011240">
    <property type="entry name" value="Pesterase_YunD"/>
</dbReference>
<dbReference type="InterPro" id="IPR008334">
    <property type="entry name" value="5'-Nucleotdase_C"/>
</dbReference>
<dbReference type="PANTHER" id="PTHR11575">
    <property type="entry name" value="5'-NUCLEOTIDASE-RELATED"/>
    <property type="match status" value="1"/>
</dbReference>
<keyword evidence="6" id="KW-1185">Reference proteome</keyword>
<comment type="caution">
    <text evidence="5">The sequence shown here is derived from an EMBL/GenBank/DDBJ whole genome shotgun (WGS) entry which is preliminary data.</text>
</comment>
<dbReference type="InterPro" id="IPR036907">
    <property type="entry name" value="5'-Nucleotdase_C_sf"/>
</dbReference>
<dbReference type="SUPFAM" id="SSF56300">
    <property type="entry name" value="Metallo-dependent phosphatases"/>
    <property type="match status" value="1"/>
</dbReference>
<accession>A0A7C8GSK9</accession>
<dbReference type="GO" id="GO:0016787">
    <property type="term" value="F:hydrolase activity"/>
    <property type="evidence" value="ECO:0007669"/>
    <property type="project" value="UniProtKB-KW"/>
</dbReference>
<dbReference type="Pfam" id="PF00149">
    <property type="entry name" value="Metallophos"/>
    <property type="match status" value="1"/>
</dbReference>
<dbReference type="PIRSF" id="PIRSF036361">
    <property type="entry name" value="YunD"/>
    <property type="match status" value="1"/>
</dbReference>
<feature type="domain" description="Calcineurin-like phosphoesterase" evidence="3">
    <location>
        <begin position="10"/>
        <end position="205"/>
    </location>
</feature>
<dbReference type="EMBL" id="WEID01000065">
    <property type="protein sequence ID" value="KAB8131786.1"/>
    <property type="molecule type" value="Genomic_DNA"/>
</dbReference>
<sequence>MVEQLHFYYSNDLHSHFENWGNIVQYLNEKKAKHSIDKQPYWIVDIGDHVDRVHPISEAYLGRANVELMNKAGYDFATIGNNEGITLEFDDLYHLYDDAEFQVTCANLASINTKDPLWLQEHITTETESGIRIGLVGLTAPFKPFYQPLGWNVDSPYNFLESRLKQVKKDVDILILLSHLGWTEDQYIATHFSEIDVIIGGHTHHLLKNGEYINETLITAAGKYGFYVGEIHLEWDHQQNKITKKQAFAVDTSIYEGDQDTENLVQQISNDANKLLGESVTTLEQMYEVNWYESTPIIEALTAHLLKWTKADVAMLNAGILLESLPQGTVSYGDIHRTCPHPINPCVVELRGIELIEVVRGALSNELTNFKLKGFGFRGKIIGKIVFSGIEVKTYLDEQGNEHVKTVLYEGKEIVHNQIYHLATADMFTFGNMFPEIARSEMKKFFLPEFIRDLLVDLLKKSV</sequence>
<evidence type="ECO:0000256" key="1">
    <source>
        <dbReference type="ARBA" id="ARBA00022729"/>
    </source>
</evidence>
<evidence type="ECO:0000313" key="6">
    <source>
        <dbReference type="Proteomes" id="UP000480246"/>
    </source>
</evidence>